<accession>A0A0E9TTS8</accession>
<organism evidence="1">
    <name type="scientific">Anguilla anguilla</name>
    <name type="common">European freshwater eel</name>
    <name type="synonym">Muraena anguilla</name>
    <dbReference type="NCBI Taxonomy" id="7936"/>
    <lineage>
        <taxon>Eukaryota</taxon>
        <taxon>Metazoa</taxon>
        <taxon>Chordata</taxon>
        <taxon>Craniata</taxon>
        <taxon>Vertebrata</taxon>
        <taxon>Euteleostomi</taxon>
        <taxon>Actinopterygii</taxon>
        <taxon>Neopterygii</taxon>
        <taxon>Teleostei</taxon>
        <taxon>Anguilliformes</taxon>
        <taxon>Anguillidae</taxon>
        <taxon>Anguilla</taxon>
    </lineage>
</organism>
<sequence length="30" mass="3106">MKELGTGCISESSGAVSPGSFFCLLHRSGF</sequence>
<proteinExistence type="predicted"/>
<dbReference type="EMBL" id="GBXM01052429">
    <property type="protein sequence ID" value="JAH56148.1"/>
    <property type="molecule type" value="Transcribed_RNA"/>
</dbReference>
<evidence type="ECO:0000313" key="1">
    <source>
        <dbReference type="EMBL" id="JAH56148.1"/>
    </source>
</evidence>
<protein>
    <submittedName>
        <fullName evidence="1">Uncharacterized protein</fullName>
    </submittedName>
</protein>
<reference evidence="1" key="1">
    <citation type="submission" date="2014-11" db="EMBL/GenBank/DDBJ databases">
        <authorList>
            <person name="Amaro Gonzalez C."/>
        </authorList>
    </citation>
    <scope>NUCLEOTIDE SEQUENCE</scope>
</reference>
<dbReference type="AlphaFoldDB" id="A0A0E9TTS8"/>
<reference evidence="1" key="2">
    <citation type="journal article" date="2015" name="Fish Shellfish Immunol.">
        <title>Early steps in the European eel (Anguilla anguilla)-Vibrio vulnificus interaction in the gills: Role of the RtxA13 toxin.</title>
        <authorList>
            <person name="Callol A."/>
            <person name="Pajuelo D."/>
            <person name="Ebbesson L."/>
            <person name="Teles M."/>
            <person name="MacKenzie S."/>
            <person name="Amaro C."/>
        </authorList>
    </citation>
    <scope>NUCLEOTIDE SEQUENCE</scope>
</reference>
<name>A0A0E9TTS8_ANGAN</name>